<dbReference type="EMBL" id="CADCTS010000503">
    <property type="protein sequence ID" value="CAA9340023.1"/>
    <property type="molecule type" value="Genomic_DNA"/>
</dbReference>
<dbReference type="AlphaFoldDB" id="A0A6J4LS31"/>
<sequence>RDWWDEEVFLGLMRLRGMESRSRYAEGFVASKVMLGLTSEQGRP</sequence>
<name>A0A6J4LS31_9ACTN</name>
<evidence type="ECO:0000313" key="1">
    <source>
        <dbReference type="EMBL" id="CAA9340023.1"/>
    </source>
</evidence>
<reference evidence="1" key="1">
    <citation type="submission" date="2020-02" db="EMBL/GenBank/DDBJ databases">
        <authorList>
            <person name="Meier V. D."/>
        </authorList>
    </citation>
    <scope>NUCLEOTIDE SEQUENCE</scope>
    <source>
        <strain evidence="1">AVDCRST_MAG48</strain>
    </source>
</reference>
<organism evidence="1">
    <name type="scientific">uncultured Friedmanniella sp</name>
    <dbReference type="NCBI Taxonomy" id="335381"/>
    <lineage>
        <taxon>Bacteria</taxon>
        <taxon>Bacillati</taxon>
        <taxon>Actinomycetota</taxon>
        <taxon>Actinomycetes</taxon>
        <taxon>Propionibacteriales</taxon>
        <taxon>Nocardioidaceae</taxon>
        <taxon>Friedmanniella</taxon>
        <taxon>environmental samples</taxon>
    </lineage>
</organism>
<accession>A0A6J4LS31</accession>
<feature type="non-terminal residue" evidence="1">
    <location>
        <position position="1"/>
    </location>
</feature>
<gene>
    <name evidence="1" type="ORF">AVDCRST_MAG48-3583</name>
</gene>
<protein>
    <submittedName>
        <fullName evidence="1">Uncharacterized protein</fullName>
    </submittedName>
</protein>
<proteinExistence type="predicted"/>